<accession>A0ABC8U171</accession>
<evidence type="ECO:0000313" key="4">
    <source>
        <dbReference type="Proteomes" id="UP001642360"/>
    </source>
</evidence>
<dbReference type="SUPFAM" id="SSF51197">
    <property type="entry name" value="Clavaminate synthase-like"/>
    <property type="match status" value="1"/>
</dbReference>
<protein>
    <submittedName>
        <fullName evidence="3">Uncharacterized protein</fullName>
    </submittedName>
</protein>
<evidence type="ECO:0000256" key="1">
    <source>
        <dbReference type="ARBA" id="ARBA00022723"/>
    </source>
</evidence>
<dbReference type="AlphaFoldDB" id="A0ABC8U171"/>
<dbReference type="InterPro" id="IPR050295">
    <property type="entry name" value="Plant_2OG-oxidoreductases"/>
</dbReference>
<evidence type="ECO:0000313" key="3">
    <source>
        <dbReference type="EMBL" id="CAK9174074.1"/>
    </source>
</evidence>
<keyword evidence="1" id="KW-0479">Metal-binding</keyword>
<reference evidence="3 4" key="1">
    <citation type="submission" date="2024-02" db="EMBL/GenBank/DDBJ databases">
        <authorList>
            <person name="Vignale AGUSTIN F."/>
            <person name="Sosa J E."/>
            <person name="Modenutti C."/>
        </authorList>
    </citation>
    <scope>NUCLEOTIDE SEQUENCE [LARGE SCALE GENOMIC DNA]</scope>
</reference>
<organism evidence="3 4">
    <name type="scientific">Ilex paraguariensis</name>
    <name type="common">yerba mate</name>
    <dbReference type="NCBI Taxonomy" id="185542"/>
    <lineage>
        <taxon>Eukaryota</taxon>
        <taxon>Viridiplantae</taxon>
        <taxon>Streptophyta</taxon>
        <taxon>Embryophyta</taxon>
        <taxon>Tracheophyta</taxon>
        <taxon>Spermatophyta</taxon>
        <taxon>Magnoliopsida</taxon>
        <taxon>eudicotyledons</taxon>
        <taxon>Gunneridae</taxon>
        <taxon>Pentapetalae</taxon>
        <taxon>asterids</taxon>
        <taxon>campanulids</taxon>
        <taxon>Aquifoliales</taxon>
        <taxon>Aquifoliaceae</taxon>
        <taxon>Ilex</taxon>
    </lineage>
</organism>
<name>A0ABC8U171_9AQUA</name>
<dbReference type="EMBL" id="CAUOFW020006280">
    <property type="protein sequence ID" value="CAK9174074.1"/>
    <property type="molecule type" value="Genomic_DNA"/>
</dbReference>
<dbReference type="InterPro" id="IPR027443">
    <property type="entry name" value="IPNS-like_sf"/>
</dbReference>
<evidence type="ECO:0000256" key="2">
    <source>
        <dbReference type="ARBA" id="ARBA00023004"/>
    </source>
</evidence>
<dbReference type="Gene3D" id="2.60.120.330">
    <property type="entry name" value="B-lactam Antibiotic, Isopenicillin N Synthase, Chain"/>
    <property type="match status" value="2"/>
</dbReference>
<proteinExistence type="predicted"/>
<dbReference type="PANTHER" id="PTHR47991">
    <property type="entry name" value="OXOGLUTARATE/IRON-DEPENDENT DIOXYGENASE"/>
    <property type="match status" value="1"/>
</dbReference>
<gene>
    <name evidence="3" type="ORF">ILEXP_LOCUS43810</name>
</gene>
<sequence>MQIKTIFVEFYFQINLLPGETTAIWVSVDVPSAQPPGQYEGEFVITDTKADTECTAQSLGKAEKHQLYIELRNCLDMVEPARIIPTIRTVEPPRVPPKPIDGKPSDKLVERVKSATISLRRVLLSPSFADFFSDNGPVDMMDEDAISNLSIRIKLSLMVWDFVPPATPSLSAVIESLLKGIINASKEFFNLTEEEKKEFAGRKILDPIKCGTSLSTSNGMISLGVDFLKLIVQPDQFHSPNKRYKPIGFSEVAVEYCNSGRRIVRELLKGISESLGLDNYYVEKTVNLDSSAQVFSANLYPPCTQPQPAMGLPPHSDHGLLTFLIVTSYGKYKTLMHRAILNNKVTRVSIAMANGPSFETSVGPASKLVDSENHPAACSPMNYKEYVEQQQLQSLGKTPLDQVRIEVQSK</sequence>
<dbReference type="GO" id="GO:0046872">
    <property type="term" value="F:metal ion binding"/>
    <property type="evidence" value="ECO:0007669"/>
    <property type="project" value="UniProtKB-KW"/>
</dbReference>
<keyword evidence="4" id="KW-1185">Reference proteome</keyword>
<comment type="caution">
    <text evidence="3">The sequence shown here is derived from an EMBL/GenBank/DDBJ whole genome shotgun (WGS) entry which is preliminary data.</text>
</comment>
<dbReference type="Proteomes" id="UP001642360">
    <property type="component" value="Unassembled WGS sequence"/>
</dbReference>
<keyword evidence="2" id="KW-0408">Iron</keyword>